<gene>
    <name evidence="3" type="ORF">C7H61_10295</name>
</gene>
<dbReference type="Proteomes" id="UP000238430">
    <property type="component" value="Unassembled WGS sequence"/>
</dbReference>
<reference evidence="3 4" key="1">
    <citation type="submission" date="2018-03" db="EMBL/GenBank/DDBJ databases">
        <title>Mesoflavibacter sp. HG37 and Mesoflavibacter sp. HG96 sp.nov., two marine bacteria isolated from seawater of Western Pacific Ocean.</title>
        <authorList>
            <person name="Cheng H."/>
            <person name="Wu Y.-H."/>
            <person name="Guo L.-L."/>
            <person name="Xu X.-W."/>
        </authorList>
    </citation>
    <scope>NUCLEOTIDE SEQUENCE [LARGE SCALE GENOMIC DNA]</scope>
    <source>
        <strain evidence="3 4">KCTC 42117</strain>
    </source>
</reference>
<feature type="domain" description="Glycosyltransferase subfamily 4-like N-terminal" evidence="2">
    <location>
        <begin position="3"/>
        <end position="155"/>
    </location>
</feature>
<keyword evidence="4" id="KW-1185">Reference proteome</keyword>
<proteinExistence type="predicted"/>
<evidence type="ECO:0000313" key="3">
    <source>
        <dbReference type="EMBL" id="PSG89333.1"/>
    </source>
</evidence>
<name>A0A2T1NB71_9FLAO</name>
<dbReference type="PANTHER" id="PTHR12526">
    <property type="entry name" value="GLYCOSYLTRANSFERASE"/>
    <property type="match status" value="1"/>
</dbReference>
<evidence type="ECO:0000259" key="2">
    <source>
        <dbReference type="Pfam" id="PF13477"/>
    </source>
</evidence>
<organism evidence="3 4">
    <name type="scientific">Mesoflavibacter zeaxanthinifaciens subsp. sabulilitoris</name>
    <dbReference type="NCBI Taxonomy" id="1520893"/>
    <lineage>
        <taxon>Bacteria</taxon>
        <taxon>Pseudomonadati</taxon>
        <taxon>Bacteroidota</taxon>
        <taxon>Flavobacteriia</taxon>
        <taxon>Flavobacteriales</taxon>
        <taxon>Flavobacteriaceae</taxon>
        <taxon>Mesoflavibacter</taxon>
    </lineage>
</organism>
<accession>A0A2T1NB71</accession>
<dbReference type="Pfam" id="PF00534">
    <property type="entry name" value="Glycos_transf_1"/>
    <property type="match status" value="1"/>
</dbReference>
<dbReference type="InterPro" id="IPR028098">
    <property type="entry name" value="Glyco_trans_4-like_N"/>
</dbReference>
<protein>
    <submittedName>
        <fullName evidence="3">Glycosyl transferase family 1</fullName>
    </submittedName>
</protein>
<dbReference type="PANTHER" id="PTHR12526:SF637">
    <property type="entry name" value="GLYCOSYLTRANSFERASE EPSF-RELATED"/>
    <property type="match status" value="1"/>
</dbReference>
<dbReference type="InterPro" id="IPR001296">
    <property type="entry name" value="Glyco_trans_1"/>
</dbReference>
<evidence type="ECO:0000313" key="4">
    <source>
        <dbReference type="Proteomes" id="UP000238430"/>
    </source>
</evidence>
<dbReference type="Gene3D" id="3.40.50.2000">
    <property type="entry name" value="Glycogen Phosphorylase B"/>
    <property type="match status" value="2"/>
</dbReference>
<dbReference type="OrthoDB" id="1411429at2"/>
<feature type="domain" description="Glycosyl transferase family 1" evidence="1">
    <location>
        <begin position="215"/>
        <end position="348"/>
    </location>
</feature>
<dbReference type="Pfam" id="PF13477">
    <property type="entry name" value="Glyco_trans_4_2"/>
    <property type="match status" value="1"/>
</dbReference>
<comment type="caution">
    <text evidence="3">The sequence shown here is derived from an EMBL/GenBank/DDBJ whole genome shotgun (WGS) entry which is preliminary data.</text>
</comment>
<keyword evidence="3" id="KW-0808">Transferase</keyword>
<dbReference type="SUPFAM" id="SSF53756">
    <property type="entry name" value="UDP-Glycosyltransferase/glycogen phosphorylase"/>
    <property type="match status" value="1"/>
</dbReference>
<dbReference type="AlphaFoldDB" id="A0A2T1NB71"/>
<evidence type="ECO:0000259" key="1">
    <source>
        <dbReference type="Pfam" id="PF00534"/>
    </source>
</evidence>
<dbReference type="GO" id="GO:0016757">
    <property type="term" value="F:glycosyltransferase activity"/>
    <property type="evidence" value="ECO:0007669"/>
    <property type="project" value="InterPro"/>
</dbReference>
<dbReference type="RefSeq" id="WP_106679513.1">
    <property type="nucleotide sequence ID" value="NZ_JACHWV010000003.1"/>
</dbReference>
<dbReference type="EMBL" id="PXOT01000024">
    <property type="protein sequence ID" value="PSG89333.1"/>
    <property type="molecule type" value="Genomic_DNA"/>
</dbReference>
<sequence length="384" mass="44290">MKLLIVSMPSIHVTRWVSQLEHAGFDVYWFNVHGTDKNTKLPWVQQKVNWKLKWDYPGRTFLKKRIPILHKVLQRLFSNDTAVVFESYLKDVQPDVVHSFALYVAATPIVEVMERHTHLKWVYSSWGSDLFYFKNLPAYLKDIKRVLQRVDYLFTDCNRDYQIAKDLGFRGTFLGVFPGGGGFDFDSYNQYIQPVTERSVILVKGYQGRSGRAISILKALQDVSVMLKDYHVVIFGADPDVVDYLKIYEPSYSFKVFEKSAFLPHEDIMKLMGQALLYIGNSNSDGMPNTLLEAICMGAFPIQSNPGGVTEEVITDKNNGLLIDDCESVTLIAKQIDYAFQHQKLIEQAFIYNQKTIKPEYDIDLIKNKVVEAYKSIQKRKNYD</sequence>